<feature type="region of interest" description="Disordered" evidence="1">
    <location>
        <begin position="172"/>
        <end position="197"/>
    </location>
</feature>
<accession>F8MFN4</accession>
<protein>
    <submittedName>
        <fullName evidence="2">Uncharacterized protein</fullName>
    </submittedName>
</protein>
<dbReference type="Proteomes" id="UP000008065">
    <property type="component" value="Unassembled WGS sequence"/>
</dbReference>
<evidence type="ECO:0000313" key="3">
    <source>
        <dbReference type="Proteomes" id="UP000008065"/>
    </source>
</evidence>
<sequence>MTSRPVFVENLSLKECVPLEGFMWQDRPTVLRSLEHDKLVLKAFLKNGLPICPGNIGYELNIVAMVAGQELGFYRLLPGGRGKPKDISGREYHFLSTLAEDVRIGRRMPKHVFIEFFRELVNARICFLTHHPGYTGTISSVAEKMDIFLKKTEGHYSDAELSKRLEEEFLKAEGGQGPVAGEQTGGAAGGSEAMDLS</sequence>
<dbReference type="HOGENOM" id="CLU_1448083_0_0_1"/>
<organism evidence="2 3">
    <name type="scientific">Neurospora tetrasperma (strain FGSC 2508 / ATCC MYA-4615 / P0657)</name>
    <dbReference type="NCBI Taxonomy" id="510951"/>
    <lineage>
        <taxon>Eukaryota</taxon>
        <taxon>Fungi</taxon>
        <taxon>Dikarya</taxon>
        <taxon>Ascomycota</taxon>
        <taxon>Pezizomycotina</taxon>
        <taxon>Sordariomycetes</taxon>
        <taxon>Sordariomycetidae</taxon>
        <taxon>Sordariales</taxon>
        <taxon>Sordariaceae</taxon>
        <taxon>Neurospora</taxon>
    </lineage>
</organism>
<dbReference type="KEGG" id="nte:NEUTE1DRAFT40338"/>
<dbReference type="RefSeq" id="XP_009848850.1">
    <property type="nucleotide sequence ID" value="XM_009850548.1"/>
</dbReference>
<name>F8MFN4_NEUT8</name>
<reference evidence="3" key="1">
    <citation type="journal article" date="2011" name="Genetics">
        <title>Massive changes in genome architecture accompany the transition to self-fertility in the filamentous fungus Neurospora tetrasperma.</title>
        <authorList>
            <person name="Ellison C.E."/>
            <person name="Stajich J.E."/>
            <person name="Jacobson D.J."/>
            <person name="Natvig D.O."/>
            <person name="Lapidus A."/>
            <person name="Foster B."/>
            <person name="Aerts A."/>
            <person name="Riley R."/>
            <person name="Lindquist E.A."/>
            <person name="Grigoriev I.V."/>
            <person name="Taylor J.W."/>
        </authorList>
    </citation>
    <scope>NUCLEOTIDE SEQUENCE [LARGE SCALE GENOMIC DNA]</scope>
    <source>
        <strain evidence="3">FGSC 2508 / P0657</strain>
    </source>
</reference>
<dbReference type="AlphaFoldDB" id="F8MFN4"/>
<dbReference type="VEuPathDB" id="FungiDB:NEUTE1DRAFT_40338"/>
<keyword evidence="3" id="KW-1185">Reference proteome</keyword>
<gene>
    <name evidence="2" type="ORF">NEUTE1DRAFT_40338</name>
</gene>
<evidence type="ECO:0000313" key="2">
    <source>
        <dbReference type="EMBL" id="EGO59260.1"/>
    </source>
</evidence>
<dbReference type="EMBL" id="GL891303">
    <property type="protein sequence ID" value="EGO59260.1"/>
    <property type="molecule type" value="Genomic_DNA"/>
</dbReference>
<evidence type="ECO:0000256" key="1">
    <source>
        <dbReference type="SAM" id="MobiDB-lite"/>
    </source>
</evidence>
<proteinExistence type="predicted"/>
<dbReference type="OrthoDB" id="10280030at2759"/>
<feature type="compositionally biased region" description="Gly residues" evidence="1">
    <location>
        <begin position="174"/>
        <end position="189"/>
    </location>
</feature>
<dbReference type="GeneID" id="20827745"/>